<gene>
    <name evidence="2" type="ORF">AR543_17705</name>
</gene>
<evidence type="ECO:0000313" key="2">
    <source>
        <dbReference type="EMBL" id="ANF97663.1"/>
    </source>
</evidence>
<dbReference type="RefSeq" id="WP_060535759.1">
    <property type="nucleotide sequence ID" value="NZ_CP013023.1"/>
</dbReference>
<dbReference type="InterPro" id="IPR016181">
    <property type="entry name" value="Acyl_CoA_acyltransferase"/>
</dbReference>
<dbReference type="GO" id="GO:0016747">
    <property type="term" value="F:acyltransferase activity, transferring groups other than amino-acyl groups"/>
    <property type="evidence" value="ECO:0007669"/>
    <property type="project" value="InterPro"/>
</dbReference>
<accession>A0A172ZJE3</accession>
<proteinExistence type="predicted"/>
<dbReference type="InterPro" id="IPR000182">
    <property type="entry name" value="GNAT_dom"/>
</dbReference>
<dbReference type="EMBL" id="CP013023">
    <property type="protein sequence ID" value="ANF97663.1"/>
    <property type="molecule type" value="Genomic_DNA"/>
</dbReference>
<reference evidence="3" key="1">
    <citation type="submission" date="2015-10" db="EMBL/GenBank/DDBJ databases">
        <title>Genome of Paenibacillus bovis sp. nov.</title>
        <authorList>
            <person name="Wu Z."/>
            <person name="Gao C."/>
            <person name="Liu Z."/>
            <person name="Zheng H."/>
        </authorList>
    </citation>
    <scope>NUCLEOTIDE SEQUENCE [LARGE SCALE GENOMIC DNA]</scope>
    <source>
        <strain evidence="3">BD3526</strain>
    </source>
</reference>
<sequence length="156" mass="17453">MNIEIKNVTPANLLAILALRVAPNQASYIENTAQCLEEAKECSFYQPAGLYADNALVGFAMYGWFPSEGNAGRVWLDRFLIDEKYQGRGLGTIMLSALIDHLQGLYGSPDIYLSLFEDNKGALYLYEKFGFRFNGELDINGEKIMVRSESTSMSNQ</sequence>
<evidence type="ECO:0000313" key="3">
    <source>
        <dbReference type="Proteomes" id="UP000078148"/>
    </source>
</evidence>
<reference evidence="2 3" key="2">
    <citation type="journal article" date="2016" name="Int. J. Syst. Evol. Microbiol.">
        <title>Paenibacillus bovis sp. nov., isolated from raw yak (Bos grunniens) milk.</title>
        <authorList>
            <person name="Gao C."/>
            <person name="Han J."/>
            <person name="Liu Z."/>
            <person name="Xu X."/>
            <person name="Hang F."/>
            <person name="Wu Z."/>
        </authorList>
    </citation>
    <scope>NUCLEOTIDE SEQUENCE [LARGE SCALE GENOMIC DNA]</scope>
    <source>
        <strain evidence="2 3">BD3526</strain>
    </source>
</reference>
<evidence type="ECO:0000259" key="1">
    <source>
        <dbReference type="PROSITE" id="PS51186"/>
    </source>
</evidence>
<feature type="domain" description="N-acetyltransferase" evidence="1">
    <location>
        <begin position="3"/>
        <end position="156"/>
    </location>
</feature>
<dbReference type="OrthoDB" id="9127144at2"/>
<dbReference type="SUPFAM" id="SSF55729">
    <property type="entry name" value="Acyl-CoA N-acyltransferases (Nat)"/>
    <property type="match status" value="1"/>
</dbReference>
<dbReference type="Gene3D" id="1.10.287.900">
    <property type="entry name" value="The crystal structure of the spermine/spermidine acetyltransferase from enterococcus faecali"/>
    <property type="match status" value="1"/>
</dbReference>
<keyword evidence="2" id="KW-0808">Transferase</keyword>
<organism evidence="2 3">
    <name type="scientific">Paenibacillus bovis</name>
    <dbReference type="NCBI Taxonomy" id="1616788"/>
    <lineage>
        <taxon>Bacteria</taxon>
        <taxon>Bacillati</taxon>
        <taxon>Bacillota</taxon>
        <taxon>Bacilli</taxon>
        <taxon>Bacillales</taxon>
        <taxon>Paenibacillaceae</taxon>
        <taxon>Paenibacillus</taxon>
    </lineage>
</organism>
<dbReference type="CDD" id="cd04301">
    <property type="entry name" value="NAT_SF"/>
    <property type="match status" value="1"/>
</dbReference>
<dbReference type="InterPro" id="IPR050276">
    <property type="entry name" value="MshD_Acetyltransferase"/>
</dbReference>
<dbReference type="AlphaFoldDB" id="A0A172ZJE3"/>
<dbReference type="PROSITE" id="PS51186">
    <property type="entry name" value="GNAT"/>
    <property type="match status" value="1"/>
</dbReference>
<dbReference type="Gene3D" id="3.40.630.30">
    <property type="match status" value="1"/>
</dbReference>
<name>A0A172ZJE3_9BACL</name>
<protein>
    <submittedName>
        <fullName evidence="2">Spermidine acetyltransferase</fullName>
    </submittedName>
</protein>
<keyword evidence="3" id="KW-1185">Reference proteome</keyword>
<dbReference type="KEGG" id="pbv:AR543_17705"/>
<dbReference type="STRING" id="1616788.AR543_17705"/>
<dbReference type="InterPro" id="IPR027455">
    <property type="entry name" value="Sper_AcTfrase_N"/>
</dbReference>
<dbReference type="PANTHER" id="PTHR43617">
    <property type="entry name" value="L-AMINO ACID N-ACETYLTRANSFERASE"/>
    <property type="match status" value="1"/>
</dbReference>
<dbReference type="Pfam" id="PF00583">
    <property type="entry name" value="Acetyltransf_1"/>
    <property type="match status" value="1"/>
</dbReference>
<dbReference type="Proteomes" id="UP000078148">
    <property type="component" value="Chromosome"/>
</dbReference>